<protein>
    <submittedName>
        <fullName evidence="5">MarR family transcriptional regulator</fullName>
    </submittedName>
</protein>
<feature type="domain" description="HTH marR-type" evidence="4">
    <location>
        <begin position="20"/>
        <end position="156"/>
    </location>
</feature>
<dbReference type="Gene3D" id="1.10.10.10">
    <property type="entry name" value="Winged helix-like DNA-binding domain superfamily/Winged helix DNA-binding domain"/>
    <property type="match status" value="1"/>
</dbReference>
<dbReference type="PANTHER" id="PTHR33164">
    <property type="entry name" value="TRANSCRIPTIONAL REGULATOR, MARR FAMILY"/>
    <property type="match status" value="1"/>
</dbReference>
<dbReference type="InterPro" id="IPR000835">
    <property type="entry name" value="HTH_MarR-typ"/>
</dbReference>
<comment type="caution">
    <text evidence="5">The sequence shown here is derived from an EMBL/GenBank/DDBJ whole genome shotgun (WGS) entry which is preliminary data.</text>
</comment>
<proteinExistence type="predicted"/>
<keyword evidence="6" id="KW-1185">Reference proteome</keyword>
<name>A0ABU8E9K7_9ACTN</name>
<dbReference type="InterPro" id="IPR036388">
    <property type="entry name" value="WH-like_DNA-bd_sf"/>
</dbReference>
<dbReference type="EMBL" id="JBAPLV010000020">
    <property type="protein sequence ID" value="MEI4280225.1"/>
    <property type="molecule type" value="Genomic_DNA"/>
</dbReference>
<dbReference type="InterPro" id="IPR023187">
    <property type="entry name" value="Tscrpt_reg_MarR-type_CS"/>
</dbReference>
<evidence type="ECO:0000256" key="3">
    <source>
        <dbReference type="ARBA" id="ARBA00023163"/>
    </source>
</evidence>
<evidence type="ECO:0000313" key="6">
    <source>
        <dbReference type="Proteomes" id="UP001373496"/>
    </source>
</evidence>
<dbReference type="Proteomes" id="UP001373496">
    <property type="component" value="Unassembled WGS sequence"/>
</dbReference>
<dbReference type="RefSeq" id="WP_225233313.1">
    <property type="nucleotide sequence ID" value="NZ_JBAPLV010000020.1"/>
</dbReference>
<keyword evidence="1" id="KW-0805">Transcription regulation</keyword>
<evidence type="ECO:0000259" key="4">
    <source>
        <dbReference type="PROSITE" id="PS50995"/>
    </source>
</evidence>
<dbReference type="InterPro" id="IPR039422">
    <property type="entry name" value="MarR/SlyA-like"/>
</dbReference>
<dbReference type="InterPro" id="IPR036390">
    <property type="entry name" value="WH_DNA-bd_sf"/>
</dbReference>
<evidence type="ECO:0000256" key="1">
    <source>
        <dbReference type="ARBA" id="ARBA00023015"/>
    </source>
</evidence>
<evidence type="ECO:0000256" key="2">
    <source>
        <dbReference type="ARBA" id="ARBA00023125"/>
    </source>
</evidence>
<organism evidence="5 6">
    <name type="scientific">Klenkia terrae</name>
    <dbReference type="NCBI Taxonomy" id="1052259"/>
    <lineage>
        <taxon>Bacteria</taxon>
        <taxon>Bacillati</taxon>
        <taxon>Actinomycetota</taxon>
        <taxon>Actinomycetes</taxon>
        <taxon>Geodermatophilales</taxon>
        <taxon>Geodermatophilaceae</taxon>
        <taxon>Klenkia</taxon>
    </lineage>
</organism>
<accession>A0ABU8E9K7</accession>
<gene>
    <name evidence="5" type="ORF">UXQ13_17265</name>
</gene>
<keyword evidence="2" id="KW-0238">DNA-binding</keyword>
<dbReference type="PANTHER" id="PTHR33164:SF101">
    <property type="entry name" value="TRANSCRIPTIONAL REPRESSOR MPRA"/>
    <property type="match status" value="1"/>
</dbReference>
<dbReference type="PROSITE" id="PS01117">
    <property type="entry name" value="HTH_MARR_1"/>
    <property type="match status" value="1"/>
</dbReference>
<dbReference type="PROSITE" id="PS50995">
    <property type="entry name" value="HTH_MARR_2"/>
    <property type="match status" value="1"/>
</dbReference>
<sequence length="162" mass="17614">MSDPIEEAGRQWRERGWGDAADGMLAVTSIMRAQAIVLARVDAVLRPLGLTFARYELLQLLSFTREGSLPMTRAGALLQVHPASVTNAVQRLEVAELVTRRPSPSDGRVVVVSITDEGRRVAAKATDSLNSEVFTRPGLPADRVRDLVDVLRELRADAGDLG</sequence>
<evidence type="ECO:0000313" key="5">
    <source>
        <dbReference type="EMBL" id="MEI4280225.1"/>
    </source>
</evidence>
<dbReference type="SUPFAM" id="SSF46785">
    <property type="entry name" value="Winged helix' DNA-binding domain"/>
    <property type="match status" value="1"/>
</dbReference>
<reference evidence="5 6" key="1">
    <citation type="submission" date="2024-03" db="EMBL/GenBank/DDBJ databases">
        <title>Draft genome sequence of Klenkia terrae.</title>
        <authorList>
            <person name="Duangmal K."/>
            <person name="Chantavorakit T."/>
        </authorList>
    </citation>
    <scope>NUCLEOTIDE SEQUENCE [LARGE SCALE GENOMIC DNA]</scope>
    <source>
        <strain evidence="5 6">JCM 17786</strain>
    </source>
</reference>
<keyword evidence="3" id="KW-0804">Transcription</keyword>
<dbReference type="Pfam" id="PF12802">
    <property type="entry name" value="MarR_2"/>
    <property type="match status" value="1"/>
</dbReference>
<dbReference type="SMART" id="SM00347">
    <property type="entry name" value="HTH_MARR"/>
    <property type="match status" value="1"/>
</dbReference>